<dbReference type="Pfam" id="PF00137">
    <property type="entry name" value="ATP-synt_C"/>
    <property type="match status" value="1"/>
</dbReference>
<comment type="subcellular location">
    <subcellularLocation>
        <location evidence="1">Vacuole membrane</location>
        <topology evidence="1">Multi-pass membrane protein</topology>
    </subcellularLocation>
</comment>
<dbReference type="PROSITE" id="PS50097">
    <property type="entry name" value="BTB"/>
    <property type="match status" value="1"/>
</dbReference>
<dbReference type="NCBIfam" id="TIGR01100">
    <property type="entry name" value="V_ATP_synt_C"/>
    <property type="match status" value="1"/>
</dbReference>
<name>A0A9E7GU06_9LILI</name>
<dbReference type="SUPFAM" id="SSF81333">
    <property type="entry name" value="F1F0 ATP synthase subunit C"/>
    <property type="match status" value="2"/>
</dbReference>
<dbReference type="GO" id="GO:0005774">
    <property type="term" value="C:vacuolar membrane"/>
    <property type="evidence" value="ECO:0007669"/>
    <property type="project" value="UniProtKB-SubCell"/>
</dbReference>
<evidence type="ECO:0000256" key="8">
    <source>
        <dbReference type="ARBA" id="ARBA00023065"/>
    </source>
</evidence>
<comment type="pathway">
    <text evidence="2">Protein modification; protein ubiquitination.</text>
</comment>
<dbReference type="Gene3D" id="1.20.120.610">
    <property type="entry name" value="lithium bound rotor ring of v- atpase"/>
    <property type="match status" value="1"/>
</dbReference>
<evidence type="ECO:0000256" key="6">
    <source>
        <dbReference type="ARBA" id="ARBA00022692"/>
    </source>
</evidence>
<feature type="domain" description="BTB" evidence="11">
    <location>
        <begin position="241"/>
        <end position="300"/>
    </location>
</feature>
<keyword evidence="5" id="KW-0926">Vacuole</keyword>
<keyword evidence="7 10" id="KW-1133">Transmembrane helix</keyword>
<sequence>MVCGTWCLPRRDRGYLLTNRCTCLAFLIQSIERDTAAFPYHRCKAPFLLRLVYFPASESESESESAMSAGVGNPSDSKVETIARLAQWRIESFGPCSYRRSDAFSIGIWNWYLSVEKNRYMHIRLFPEPCRVSKEQLPVARFVVRVFSPCPGRRPYVSPVHRCEDLVYEKLLRTSEDFVWVTDFNCPGRFIVDVEFLDLKIAPLNGGDLCSIWSNGRTLQSLSSKNTFRCLSRMLEEGIHADVTIKTSNGLLKAHKAVLAASSPVFKSMFVHNLREKESSTIVVEDMSLEACLALLNYMYGTIERDQFWKHRLALLGAADKYDIGGLKDCCEDSLSEDINSDNVLERLHEAWLYQLNKLKKGCMTYLFDFGKIHDVKDELNAFFRHADRKLMLEMFQEALTAWNLSIADPRKTSSDHRKYGTQPFVSFLSSAFTTSPPPTKLGFRKSAAKMSTFSGDETAPFFGFLGAAAALVFSCMGAAYGTAKSGVGVASMGVMRPELVMKSIVPVVMAGVLGIYGLIIAVIISTGINPKAKSYYLFDGYAHLSSGLACGLAGLSAGMAIGIVGDAGVRRDELLKLIADAAHSDMSLFDAINPRANAQQPKLFVGIKLRPNQTAVRASDTPFTTAPPLLAVTIPRCGSRDGIGLSSYERSVAPSFAPLPSPPRFAASSPYLWVFLQQMRRIGIVQTTPTVSRSADRAAHSPSHLSPSCQCSLQSSSDYSFGVSSGSPSSLVLALFLSSLAVEISLGSFSIQSSSECRGFFRFVLESFGSSSPRLVYDSFWSKLPVLGISLVFYFDLFRFVLWGMFRYPLPGSCPDLIRLKAGWRMSYNKHPGDGWSHHKQQQQPVVARSRISHHRNRARHPRLEDVVEDPAMAGLLGGDRRHPSAS</sequence>
<accession>A0A9E7GU06</accession>
<keyword evidence="8" id="KW-0406">Ion transport</keyword>
<gene>
    <name evidence="12" type="ORF">MUK42_12395</name>
</gene>
<comment type="similarity">
    <text evidence="3">Belongs to the V-ATPase proteolipid subunit family.</text>
</comment>
<reference evidence="12" key="1">
    <citation type="submission" date="2022-05" db="EMBL/GenBank/DDBJ databases">
        <title>The Musa troglodytarum L. genome provides insights into the mechanism of non-climacteric behaviour and enrichment of carotenoids.</title>
        <authorList>
            <person name="Wang J."/>
        </authorList>
    </citation>
    <scope>NUCLEOTIDE SEQUENCE</scope>
    <source>
        <tissue evidence="12">Leaf</tissue>
    </source>
</reference>
<dbReference type="InterPro" id="IPR000245">
    <property type="entry name" value="ATPase_proteolipid_csu"/>
</dbReference>
<evidence type="ECO:0000313" key="12">
    <source>
        <dbReference type="EMBL" id="URE20970.1"/>
    </source>
</evidence>
<evidence type="ECO:0000256" key="4">
    <source>
        <dbReference type="ARBA" id="ARBA00022448"/>
    </source>
</evidence>
<dbReference type="InterPro" id="IPR011555">
    <property type="entry name" value="ATPase_proteolipid_su_C_euk"/>
</dbReference>
<feature type="transmembrane region" description="Helical" evidence="10">
    <location>
        <begin position="462"/>
        <end position="484"/>
    </location>
</feature>
<dbReference type="InterPro" id="IPR011333">
    <property type="entry name" value="SKP1/BTB/POZ_sf"/>
</dbReference>
<dbReference type="GO" id="GO:0046961">
    <property type="term" value="F:proton-transporting ATPase activity, rotational mechanism"/>
    <property type="evidence" value="ECO:0007669"/>
    <property type="project" value="InterPro"/>
</dbReference>
<evidence type="ECO:0000256" key="3">
    <source>
        <dbReference type="ARBA" id="ARBA00007296"/>
    </source>
</evidence>
<feature type="transmembrane region" description="Helical" evidence="10">
    <location>
        <begin position="781"/>
        <end position="803"/>
    </location>
</feature>
<protein>
    <recommendedName>
        <fullName evidence="11">BTB domain-containing protein</fullName>
    </recommendedName>
</protein>
<dbReference type="GO" id="GO:0033179">
    <property type="term" value="C:proton-transporting V-type ATPase, V0 domain"/>
    <property type="evidence" value="ECO:0007669"/>
    <property type="project" value="InterPro"/>
</dbReference>
<dbReference type="FunFam" id="1.20.120.610:FF:000007">
    <property type="entry name" value="V-type proton ATPase proteolipid subunit"/>
    <property type="match status" value="1"/>
</dbReference>
<proteinExistence type="inferred from homology"/>
<evidence type="ECO:0000256" key="2">
    <source>
        <dbReference type="ARBA" id="ARBA00004906"/>
    </source>
</evidence>
<evidence type="ECO:0000256" key="1">
    <source>
        <dbReference type="ARBA" id="ARBA00004128"/>
    </source>
</evidence>
<keyword evidence="4" id="KW-0813">Transport</keyword>
<feature type="transmembrane region" description="Helical" evidence="10">
    <location>
        <begin position="505"/>
        <end position="529"/>
    </location>
</feature>
<dbReference type="InterPro" id="IPR000210">
    <property type="entry name" value="BTB/POZ_dom"/>
</dbReference>
<organism evidence="12 13">
    <name type="scientific">Musa troglodytarum</name>
    <name type="common">fe'i banana</name>
    <dbReference type="NCBI Taxonomy" id="320322"/>
    <lineage>
        <taxon>Eukaryota</taxon>
        <taxon>Viridiplantae</taxon>
        <taxon>Streptophyta</taxon>
        <taxon>Embryophyta</taxon>
        <taxon>Tracheophyta</taxon>
        <taxon>Spermatophyta</taxon>
        <taxon>Magnoliopsida</taxon>
        <taxon>Liliopsida</taxon>
        <taxon>Zingiberales</taxon>
        <taxon>Musaceae</taxon>
        <taxon>Musa</taxon>
    </lineage>
</organism>
<dbReference type="AlphaFoldDB" id="A0A9E7GU06"/>
<dbReference type="InterPro" id="IPR044714">
    <property type="entry name" value="AtSIBP1-like"/>
</dbReference>
<dbReference type="PANTHER" id="PTHR46672">
    <property type="entry name" value="OS08G0495500 PROTEIN-RELATED"/>
    <property type="match status" value="1"/>
</dbReference>
<feature type="transmembrane region" description="Helical" evidence="10">
    <location>
        <begin position="541"/>
        <end position="565"/>
    </location>
</feature>
<dbReference type="CDD" id="cd18186">
    <property type="entry name" value="BTB_POZ_ZBTB_KLHL-like"/>
    <property type="match status" value="1"/>
</dbReference>
<dbReference type="CDD" id="cd18175">
    <property type="entry name" value="ATP-synt_Vo_c_ATP6C_rpt1"/>
    <property type="match status" value="1"/>
</dbReference>
<dbReference type="SUPFAM" id="SSF54695">
    <property type="entry name" value="POZ domain"/>
    <property type="match status" value="1"/>
</dbReference>
<dbReference type="EMBL" id="CP097509">
    <property type="protein sequence ID" value="URE20970.1"/>
    <property type="molecule type" value="Genomic_DNA"/>
</dbReference>
<dbReference type="Pfam" id="PF00651">
    <property type="entry name" value="BTB"/>
    <property type="match status" value="1"/>
</dbReference>
<keyword evidence="13" id="KW-1185">Reference proteome</keyword>
<dbReference type="InterPro" id="IPR002379">
    <property type="entry name" value="ATPase_proteolipid_c-like_dom"/>
</dbReference>
<evidence type="ECO:0000313" key="13">
    <source>
        <dbReference type="Proteomes" id="UP001055439"/>
    </source>
</evidence>
<dbReference type="PANTHER" id="PTHR46672:SF1">
    <property type="entry name" value="OS08G0103600 PROTEIN"/>
    <property type="match status" value="1"/>
</dbReference>
<dbReference type="PRINTS" id="PR00122">
    <property type="entry name" value="VACATPASE"/>
</dbReference>
<keyword evidence="6 10" id="KW-0812">Transmembrane</keyword>
<evidence type="ECO:0000256" key="9">
    <source>
        <dbReference type="ARBA" id="ARBA00023136"/>
    </source>
</evidence>
<evidence type="ECO:0000256" key="10">
    <source>
        <dbReference type="SAM" id="Phobius"/>
    </source>
</evidence>
<dbReference type="OrthoDB" id="128924at2759"/>
<dbReference type="Gene3D" id="3.30.710.10">
    <property type="entry name" value="Potassium Channel Kv1.1, Chain A"/>
    <property type="match status" value="1"/>
</dbReference>
<dbReference type="CDD" id="cd18176">
    <property type="entry name" value="ATP-synt_Vo_c_ATP6C_rpt2"/>
    <property type="match status" value="1"/>
</dbReference>
<dbReference type="SMART" id="SM00225">
    <property type="entry name" value="BTB"/>
    <property type="match status" value="1"/>
</dbReference>
<evidence type="ECO:0000256" key="5">
    <source>
        <dbReference type="ARBA" id="ARBA00022554"/>
    </source>
</evidence>
<keyword evidence="9 10" id="KW-0472">Membrane</keyword>
<evidence type="ECO:0000259" key="11">
    <source>
        <dbReference type="PROSITE" id="PS50097"/>
    </source>
</evidence>
<evidence type="ECO:0000256" key="7">
    <source>
        <dbReference type="ARBA" id="ARBA00022989"/>
    </source>
</evidence>
<dbReference type="Proteomes" id="UP001055439">
    <property type="component" value="Chromosome 7"/>
</dbReference>
<dbReference type="InterPro" id="IPR035921">
    <property type="entry name" value="F/V-ATP_Csub_sf"/>
</dbReference>